<dbReference type="EMBL" id="CZBM01000022">
    <property type="protein sequence ID" value="CUQ54301.1"/>
    <property type="molecule type" value="Genomic_DNA"/>
</dbReference>
<dbReference type="CDD" id="cd11579">
    <property type="entry name" value="Glyco_tran_WbsX"/>
    <property type="match status" value="1"/>
</dbReference>
<dbReference type="EMBL" id="WKNE01000003">
    <property type="protein sequence ID" value="MRZ54030.1"/>
    <property type="molecule type" value="Genomic_DNA"/>
</dbReference>
<sequence length="392" mass="46194">MEYQNRKARVIAFYLPQFHPIPENDKWWGKGFTEWTNVGKAKPLFKGHYQPRVPADLGYYDLRMPEVREAQAEMAREAGIEGFCYWHYWFGNGKQLLERPFNEVLESGKPNFPFCLGWANHTWTTKTWANGRMGQSTGMIAEQKYLGKEDYMMHFEYVLKAFRDPRYICVDGKPLFVVFDPYALPNDFIPLWRELAQKNGLKDIHFVGYTQNTSAHGLKDELGNDIAKGYFSLDEAGIYYQYLIDKLGFDAVASFGTWRAEVQLKNRIWFIIHRVLSSRFHISSLDKYDYLKIIKHYYVPEDKWDNVYPSLLPQWDRSPRSGVNGIYVNSTPVNFKKMIYEALNLLNNKQDEHRILFLKSWNEWAEGNYVEPDLKYGHGYLDVLRECLVNDK</sequence>
<name>A0A174X8I6_PARDI</name>
<gene>
    <name evidence="1" type="ORF">ERS852560_03997</name>
    <name evidence="3" type="ORF">GKD54_20020</name>
    <name evidence="2" type="ORF">GKD58_20265</name>
    <name evidence="4" type="ORF">GKD68_04590</name>
</gene>
<proteinExistence type="predicted"/>
<reference evidence="1 5" key="1">
    <citation type="submission" date="2015-09" db="EMBL/GenBank/DDBJ databases">
        <authorList>
            <consortium name="Pathogen Informatics"/>
        </authorList>
    </citation>
    <scope>NUCLEOTIDE SEQUENCE [LARGE SCALE GENOMIC DNA]</scope>
    <source>
        <strain evidence="1 5">2789STDY5834948</strain>
    </source>
</reference>
<dbReference type="Gene3D" id="3.20.20.80">
    <property type="entry name" value="Glycosidases"/>
    <property type="match status" value="1"/>
</dbReference>
<dbReference type="Proteomes" id="UP000471216">
    <property type="component" value="Unassembled WGS sequence"/>
</dbReference>
<reference evidence="6 7" key="2">
    <citation type="journal article" date="2019" name="Nat. Med.">
        <title>A library of human gut bacterial isolates paired with longitudinal multiomics data enables mechanistic microbiome research.</title>
        <authorList>
            <person name="Poyet M."/>
            <person name="Groussin M."/>
            <person name="Gibbons S.M."/>
            <person name="Avila-Pacheco J."/>
            <person name="Jiang X."/>
            <person name="Kearney S.M."/>
            <person name="Perrotta A.R."/>
            <person name="Berdy B."/>
            <person name="Zhao S."/>
            <person name="Lieberman T.D."/>
            <person name="Swanson P.K."/>
            <person name="Smith M."/>
            <person name="Roesemann S."/>
            <person name="Alexander J.E."/>
            <person name="Rich S.A."/>
            <person name="Livny J."/>
            <person name="Vlamakis H."/>
            <person name="Clish C."/>
            <person name="Bullock K."/>
            <person name="Deik A."/>
            <person name="Scott J."/>
            <person name="Pierce K.A."/>
            <person name="Xavier R.J."/>
            <person name="Alm E.J."/>
        </authorList>
    </citation>
    <scope>NUCLEOTIDE SEQUENCE [LARGE SCALE GENOMIC DNA]</scope>
    <source>
        <strain evidence="3 8">BIOML-A10</strain>
        <strain evidence="2 7">BIOML-A11</strain>
        <strain evidence="4 6">BIOML-A2</strain>
    </source>
</reference>
<evidence type="ECO:0000313" key="4">
    <source>
        <dbReference type="EMBL" id="MRZ54030.1"/>
    </source>
</evidence>
<evidence type="ECO:0000313" key="5">
    <source>
        <dbReference type="Proteomes" id="UP000095332"/>
    </source>
</evidence>
<dbReference type="PANTHER" id="PTHR41244">
    <property type="entry name" value="RHAMNAN SYNTHESIS F"/>
    <property type="match status" value="1"/>
</dbReference>
<evidence type="ECO:0000313" key="3">
    <source>
        <dbReference type="EMBL" id="MRZ08448.1"/>
    </source>
</evidence>
<dbReference type="PANTHER" id="PTHR41244:SF1">
    <property type="entry name" value="GLYCOSYLTRANSFERASE"/>
    <property type="match status" value="1"/>
</dbReference>
<dbReference type="AlphaFoldDB" id="A0A174X8I6"/>
<accession>A0A174X8I6</accession>
<evidence type="ECO:0000313" key="1">
    <source>
        <dbReference type="EMBL" id="CUQ54301.1"/>
    </source>
</evidence>
<dbReference type="EMBL" id="WKMX01000024">
    <property type="protein sequence ID" value="MRZ08448.1"/>
    <property type="molecule type" value="Genomic_DNA"/>
</dbReference>
<evidence type="ECO:0000313" key="8">
    <source>
        <dbReference type="Proteomes" id="UP000471216"/>
    </source>
</evidence>
<organism evidence="1 5">
    <name type="scientific">Parabacteroides distasonis</name>
    <dbReference type="NCBI Taxonomy" id="823"/>
    <lineage>
        <taxon>Bacteria</taxon>
        <taxon>Pseudomonadati</taxon>
        <taxon>Bacteroidota</taxon>
        <taxon>Bacteroidia</taxon>
        <taxon>Bacteroidales</taxon>
        <taxon>Tannerellaceae</taxon>
        <taxon>Parabacteroides</taxon>
    </lineage>
</organism>
<dbReference type="RefSeq" id="WP_009275836.1">
    <property type="nucleotide sequence ID" value="NZ_CAXSUO010000013.1"/>
</dbReference>
<dbReference type="Proteomes" id="UP000450599">
    <property type="component" value="Unassembled WGS sequence"/>
</dbReference>
<dbReference type="EMBL" id="WKMW01000026">
    <property type="protein sequence ID" value="MRY86551.1"/>
    <property type="molecule type" value="Genomic_DNA"/>
</dbReference>
<evidence type="ECO:0000313" key="7">
    <source>
        <dbReference type="Proteomes" id="UP000450599"/>
    </source>
</evidence>
<evidence type="ECO:0000313" key="6">
    <source>
        <dbReference type="Proteomes" id="UP000432516"/>
    </source>
</evidence>
<dbReference type="Pfam" id="PF14307">
    <property type="entry name" value="Glyco_tran_WbsX"/>
    <property type="match status" value="1"/>
</dbReference>
<protein>
    <submittedName>
        <fullName evidence="2">Lipopolysaccharide biosynthesis protein</fullName>
    </submittedName>
</protein>
<dbReference type="Proteomes" id="UP000432516">
    <property type="component" value="Unassembled WGS sequence"/>
</dbReference>
<evidence type="ECO:0000313" key="2">
    <source>
        <dbReference type="EMBL" id="MRY86551.1"/>
    </source>
</evidence>
<dbReference type="Proteomes" id="UP000095332">
    <property type="component" value="Unassembled WGS sequence"/>
</dbReference>
<dbReference type="InterPro" id="IPR032719">
    <property type="entry name" value="WbsX"/>
</dbReference>